<dbReference type="PANTHER" id="PTHR45695:SF9">
    <property type="entry name" value="LEUCOKININ RECEPTOR"/>
    <property type="match status" value="1"/>
</dbReference>
<feature type="transmembrane region" description="Helical" evidence="9">
    <location>
        <begin position="189"/>
        <end position="210"/>
    </location>
</feature>
<feature type="domain" description="G-protein coupled receptors family 1 profile" evidence="10">
    <location>
        <begin position="39"/>
        <end position="239"/>
    </location>
</feature>
<gene>
    <name evidence="11" type="ORF">B4U79_02029</name>
</gene>
<feature type="transmembrane region" description="Helical" evidence="9">
    <location>
        <begin position="59"/>
        <end position="78"/>
    </location>
</feature>
<evidence type="ECO:0000256" key="2">
    <source>
        <dbReference type="ARBA" id="ARBA00010663"/>
    </source>
</evidence>
<feature type="transmembrane region" description="Helical" evidence="9">
    <location>
        <begin position="20"/>
        <end position="47"/>
    </location>
</feature>
<dbReference type="GO" id="GO:0005886">
    <property type="term" value="C:plasma membrane"/>
    <property type="evidence" value="ECO:0007669"/>
    <property type="project" value="TreeGrafter"/>
</dbReference>
<dbReference type="SUPFAM" id="SSF81321">
    <property type="entry name" value="Family A G protein-coupled receptor-like"/>
    <property type="match status" value="1"/>
</dbReference>
<feature type="transmembrane region" description="Helical" evidence="9">
    <location>
        <begin position="90"/>
        <end position="115"/>
    </location>
</feature>
<evidence type="ECO:0000256" key="9">
    <source>
        <dbReference type="SAM" id="Phobius"/>
    </source>
</evidence>
<dbReference type="STRING" id="1965070.A0A3S3RTD4"/>
<dbReference type="OrthoDB" id="9445642at2759"/>
<evidence type="ECO:0000259" key="10">
    <source>
        <dbReference type="PROSITE" id="PS50262"/>
    </source>
</evidence>
<dbReference type="PROSITE" id="PS50262">
    <property type="entry name" value="G_PROTEIN_RECEP_F1_2"/>
    <property type="match status" value="1"/>
</dbReference>
<keyword evidence="5" id="KW-0297">G-protein coupled receptor</keyword>
<keyword evidence="12" id="KW-1185">Reference proteome</keyword>
<comment type="similarity">
    <text evidence="2">Belongs to the G-protein coupled receptor 1 family.</text>
</comment>
<comment type="caution">
    <text evidence="11">The sequence shown here is derived from an EMBL/GenBank/DDBJ whole genome shotgun (WGS) entry which is preliminary data.</text>
</comment>
<evidence type="ECO:0000313" key="12">
    <source>
        <dbReference type="Proteomes" id="UP000285301"/>
    </source>
</evidence>
<dbReference type="Gene3D" id="1.20.1070.10">
    <property type="entry name" value="Rhodopsin 7-helix transmembrane proteins"/>
    <property type="match status" value="1"/>
</dbReference>
<keyword evidence="8" id="KW-0807">Transducer</keyword>
<proteinExistence type="inferred from homology"/>
<accession>A0A3S3RTD4</accession>
<keyword evidence="7 11" id="KW-0675">Receptor</keyword>
<dbReference type="PRINTS" id="PR00237">
    <property type="entry name" value="GPCRRHODOPSN"/>
</dbReference>
<evidence type="ECO:0000256" key="4">
    <source>
        <dbReference type="ARBA" id="ARBA00022989"/>
    </source>
</evidence>
<feature type="transmembrane region" description="Helical" evidence="9">
    <location>
        <begin position="136"/>
        <end position="159"/>
    </location>
</feature>
<name>A0A3S3RTD4_9ACAR</name>
<evidence type="ECO:0000256" key="8">
    <source>
        <dbReference type="ARBA" id="ARBA00023224"/>
    </source>
</evidence>
<keyword evidence="3 9" id="KW-0812">Transmembrane</keyword>
<evidence type="ECO:0000256" key="1">
    <source>
        <dbReference type="ARBA" id="ARBA00004141"/>
    </source>
</evidence>
<protein>
    <submittedName>
        <fullName evidence="11">Neuropeptide Y receptor type 2-like protein</fullName>
    </submittedName>
</protein>
<evidence type="ECO:0000256" key="5">
    <source>
        <dbReference type="ARBA" id="ARBA00023040"/>
    </source>
</evidence>
<dbReference type="PRINTS" id="PR01012">
    <property type="entry name" value="NRPEPTIDEYR"/>
</dbReference>
<feature type="non-terminal residue" evidence="11">
    <location>
        <position position="239"/>
    </location>
</feature>
<dbReference type="AlphaFoldDB" id="A0A3S3RTD4"/>
<organism evidence="11 12">
    <name type="scientific">Dinothrombium tinctorium</name>
    <dbReference type="NCBI Taxonomy" id="1965070"/>
    <lineage>
        <taxon>Eukaryota</taxon>
        <taxon>Metazoa</taxon>
        <taxon>Ecdysozoa</taxon>
        <taxon>Arthropoda</taxon>
        <taxon>Chelicerata</taxon>
        <taxon>Arachnida</taxon>
        <taxon>Acari</taxon>
        <taxon>Acariformes</taxon>
        <taxon>Trombidiformes</taxon>
        <taxon>Prostigmata</taxon>
        <taxon>Anystina</taxon>
        <taxon>Parasitengona</taxon>
        <taxon>Trombidioidea</taxon>
        <taxon>Trombidiidae</taxon>
        <taxon>Dinothrombium</taxon>
    </lineage>
</organism>
<reference evidence="11 12" key="1">
    <citation type="journal article" date="2018" name="Gigascience">
        <title>Genomes of trombidid mites reveal novel predicted allergens and laterally-transferred genes associated with secondary metabolism.</title>
        <authorList>
            <person name="Dong X."/>
            <person name="Chaisiri K."/>
            <person name="Xia D."/>
            <person name="Armstrong S.D."/>
            <person name="Fang Y."/>
            <person name="Donnelly M.J."/>
            <person name="Kadowaki T."/>
            <person name="McGarry J.W."/>
            <person name="Darby A.C."/>
            <person name="Makepeace B.L."/>
        </authorList>
    </citation>
    <scope>NUCLEOTIDE SEQUENCE [LARGE SCALE GENOMIC DNA]</scope>
    <source>
        <strain evidence="11">UoL-WK</strain>
    </source>
</reference>
<dbReference type="GO" id="GO:0004983">
    <property type="term" value="F:neuropeptide Y receptor activity"/>
    <property type="evidence" value="ECO:0007669"/>
    <property type="project" value="InterPro"/>
</dbReference>
<dbReference type="Proteomes" id="UP000285301">
    <property type="component" value="Unassembled WGS sequence"/>
</dbReference>
<dbReference type="EMBL" id="NCKU01005551">
    <property type="protein sequence ID" value="RWS04436.1"/>
    <property type="molecule type" value="Genomic_DNA"/>
</dbReference>
<comment type="subcellular location">
    <subcellularLocation>
        <location evidence="1">Membrane</location>
        <topology evidence="1">Multi-pass membrane protein</topology>
    </subcellularLocation>
</comment>
<keyword evidence="4 9" id="KW-1133">Transmembrane helix</keyword>
<keyword evidence="6 9" id="KW-0472">Membrane</keyword>
<dbReference type="InterPro" id="IPR000276">
    <property type="entry name" value="GPCR_Rhodpsn"/>
</dbReference>
<dbReference type="InterPro" id="IPR017452">
    <property type="entry name" value="GPCR_Rhodpsn_7TM"/>
</dbReference>
<sequence length="239" mass="27237">MSEKEIGEDSSSEIYIIPPSIVILLTICYLAVSLCAVVGNAMVLWIVFKSKRMRNVTNFFIANLALADIAIGAFAIPFQFQAALLQRWVLPHFMCSFCPTVQVVSLNVSIFTLVANSLDRHRAVTRPLKPRLMKRTAIIIIVAIWVFSVILAIPSFLAWEVRYIVEDELTNTTIPFCDTIRVEPNLWRIYNHILVAVQYFFPVLIIFFTFTHIAVKLSTINETVNSRSDSQRALQNKRK</sequence>
<dbReference type="InterPro" id="IPR000611">
    <property type="entry name" value="NPY_rcpt"/>
</dbReference>
<evidence type="ECO:0000256" key="6">
    <source>
        <dbReference type="ARBA" id="ARBA00023136"/>
    </source>
</evidence>
<dbReference type="PANTHER" id="PTHR45695">
    <property type="entry name" value="LEUCOKININ RECEPTOR-RELATED"/>
    <property type="match status" value="1"/>
</dbReference>
<evidence type="ECO:0000256" key="3">
    <source>
        <dbReference type="ARBA" id="ARBA00022692"/>
    </source>
</evidence>
<dbReference type="Pfam" id="PF00001">
    <property type="entry name" value="7tm_1"/>
    <property type="match status" value="1"/>
</dbReference>
<evidence type="ECO:0000313" key="11">
    <source>
        <dbReference type="EMBL" id="RWS04436.1"/>
    </source>
</evidence>
<evidence type="ECO:0000256" key="7">
    <source>
        <dbReference type="ARBA" id="ARBA00023170"/>
    </source>
</evidence>